<protein>
    <submittedName>
        <fullName evidence="2">Uncharacterized protein</fullName>
    </submittedName>
</protein>
<dbReference type="Proteomes" id="UP001283361">
    <property type="component" value="Unassembled WGS sequence"/>
</dbReference>
<accession>A0AAE0YC04</accession>
<organism evidence="2 3">
    <name type="scientific">Elysia crispata</name>
    <name type="common">lettuce slug</name>
    <dbReference type="NCBI Taxonomy" id="231223"/>
    <lineage>
        <taxon>Eukaryota</taxon>
        <taxon>Metazoa</taxon>
        <taxon>Spiralia</taxon>
        <taxon>Lophotrochozoa</taxon>
        <taxon>Mollusca</taxon>
        <taxon>Gastropoda</taxon>
        <taxon>Heterobranchia</taxon>
        <taxon>Euthyneura</taxon>
        <taxon>Panpulmonata</taxon>
        <taxon>Sacoglossa</taxon>
        <taxon>Placobranchoidea</taxon>
        <taxon>Plakobranchidae</taxon>
        <taxon>Elysia</taxon>
    </lineage>
</organism>
<dbReference type="AlphaFoldDB" id="A0AAE0YC04"/>
<evidence type="ECO:0000313" key="2">
    <source>
        <dbReference type="EMBL" id="KAK3739213.1"/>
    </source>
</evidence>
<feature type="non-terminal residue" evidence="2">
    <location>
        <position position="1"/>
    </location>
</feature>
<keyword evidence="3" id="KW-1185">Reference proteome</keyword>
<keyword evidence="1" id="KW-0472">Membrane</keyword>
<evidence type="ECO:0000313" key="3">
    <source>
        <dbReference type="Proteomes" id="UP001283361"/>
    </source>
</evidence>
<reference evidence="2" key="1">
    <citation type="journal article" date="2023" name="G3 (Bethesda)">
        <title>A reference genome for the long-term kleptoplast-retaining sea slug Elysia crispata morphotype clarki.</title>
        <authorList>
            <person name="Eastman K.E."/>
            <person name="Pendleton A.L."/>
            <person name="Shaikh M.A."/>
            <person name="Suttiyut T."/>
            <person name="Ogas R."/>
            <person name="Tomko P."/>
            <person name="Gavelis G."/>
            <person name="Widhalm J.R."/>
            <person name="Wisecaver J.H."/>
        </authorList>
    </citation>
    <scope>NUCLEOTIDE SEQUENCE</scope>
    <source>
        <strain evidence="2">ECLA1</strain>
    </source>
</reference>
<proteinExistence type="predicted"/>
<keyword evidence="1" id="KW-0812">Transmembrane</keyword>
<gene>
    <name evidence="2" type="ORF">RRG08_066380</name>
</gene>
<evidence type="ECO:0000256" key="1">
    <source>
        <dbReference type="SAM" id="Phobius"/>
    </source>
</evidence>
<comment type="caution">
    <text evidence="2">The sequence shown here is derived from an EMBL/GenBank/DDBJ whole genome shotgun (WGS) entry which is preliminary data.</text>
</comment>
<sequence>RSIATVRHFYLVVVCVVAVVTCNSMVSYTLVRAGTNWNVLCVNGVVPSLLLLSTSTVSLTVAECC</sequence>
<feature type="transmembrane region" description="Helical" evidence="1">
    <location>
        <begin position="9"/>
        <end position="31"/>
    </location>
</feature>
<dbReference type="EMBL" id="JAWDGP010006544">
    <property type="protein sequence ID" value="KAK3739213.1"/>
    <property type="molecule type" value="Genomic_DNA"/>
</dbReference>
<keyword evidence="1" id="KW-1133">Transmembrane helix</keyword>
<name>A0AAE0YC04_9GAST</name>